<evidence type="ECO:0000313" key="2">
    <source>
        <dbReference type="Proteomes" id="UP001236076"/>
    </source>
</evidence>
<proteinExistence type="predicted"/>
<sequence length="173" mass="20215">MKVTESLVKKLRIEELQEERLDPIEVIIENYENGRGKLIVTSSGKSWVGQWNAMGGSVESFIQRVDNDYLIGCMGRAPKFIEDKDEDPVFIKKMILKQRRTDSITKGQARWAWDYTETFAPDRDHILHGVPFALQPLRELEEPWYLDWPTKINTDYVHQSKILDVVRKVIKPN</sequence>
<name>A0AAE9PRM7_9CAUD</name>
<accession>A0AAE9PRM7</accession>
<dbReference type="Pfam" id="PF26211">
    <property type="entry name" value="Phage_phiTE_072"/>
    <property type="match status" value="1"/>
</dbReference>
<keyword evidence="2" id="KW-1185">Reference proteome</keyword>
<protein>
    <submittedName>
        <fullName evidence="1">Uncharacterized protein</fullName>
    </submittedName>
</protein>
<dbReference type="Proteomes" id="UP001236076">
    <property type="component" value="Segment"/>
</dbReference>
<reference evidence="1 2" key="1">
    <citation type="submission" date="2022-10" db="EMBL/GenBank/DDBJ databases">
        <authorList>
            <person name="Cortes-Martin A."/>
            <person name="Buttimer C.T.H."/>
            <person name="Hill C."/>
        </authorList>
    </citation>
    <scope>NUCLEOTIDE SEQUENCE [LARGE SCALE GENOMIC DNA]</scope>
</reference>
<dbReference type="EMBL" id="OP744025">
    <property type="protein sequence ID" value="UZZ64295.1"/>
    <property type="molecule type" value="Genomic_DNA"/>
</dbReference>
<gene>
    <name evidence="1" type="ORF">A54_55</name>
</gene>
<evidence type="ECO:0000313" key="1">
    <source>
        <dbReference type="EMBL" id="UZZ64295.1"/>
    </source>
</evidence>
<organism evidence="1 2">
    <name type="scientific">Escherichia phage A5-4</name>
    <dbReference type="NCBI Taxonomy" id="2996162"/>
    <lineage>
        <taxon>Viruses</taxon>
        <taxon>Duplodnaviria</taxon>
        <taxon>Heunggongvirae</taxon>
        <taxon>Uroviricota</taxon>
        <taxon>Caudoviricetes</taxon>
        <taxon>Vequintavirinae</taxon>
    </lineage>
</organism>
<dbReference type="InterPro" id="IPR058701">
    <property type="entry name" value="PhiTE_072-like"/>
</dbReference>